<feature type="transmembrane region" description="Helical" evidence="9">
    <location>
        <begin position="288"/>
        <end position="312"/>
    </location>
</feature>
<dbReference type="Proteomes" id="UP001374579">
    <property type="component" value="Unassembled WGS sequence"/>
</dbReference>
<feature type="transmembrane region" description="Helical" evidence="9">
    <location>
        <begin position="29"/>
        <end position="49"/>
    </location>
</feature>
<sequence length="403" mass="47353">MSVSALLGLASFSKLTSNNDDDWVDRLNHLYTVILLVIFAVFISGGQYVGNPIECWTPAHFTGAFVAYTKSYCWVKNTYYIPITDTIPVEHHDRDSEELTYYQWVPIILMFMAFMFKFPCLIWRTFNGGSAINLEKIVTMTTGTQIGSVDKRKETITHIAAYMDRWLEAHRNYHFNALIRFRQRVSRVFCFLCAKREGTYLTGLYIFVKLLYVVNVICQFFVLNGFMGGWYNLYGFEVISGLANDHSWRDSPRFPKVTMCDFDIRQLQNIQRYTVQCVLPINLFNEKIFIFLWFWFCLVAVMTCGNFVFWLWRALFRVSRVAYIKKYLRILDELKGTEDKKYAKKFADEYLRDDGIFVLRLVAKNSNDILLSDLVRELWSIYKNKPLIKKTMAENDYTNESPA</sequence>
<organism evidence="10 11">
    <name type="scientific">Littorina saxatilis</name>
    <dbReference type="NCBI Taxonomy" id="31220"/>
    <lineage>
        <taxon>Eukaryota</taxon>
        <taxon>Metazoa</taxon>
        <taxon>Spiralia</taxon>
        <taxon>Lophotrochozoa</taxon>
        <taxon>Mollusca</taxon>
        <taxon>Gastropoda</taxon>
        <taxon>Caenogastropoda</taxon>
        <taxon>Littorinimorpha</taxon>
        <taxon>Littorinoidea</taxon>
        <taxon>Littorinidae</taxon>
        <taxon>Littorina</taxon>
    </lineage>
</organism>
<evidence type="ECO:0000256" key="7">
    <source>
        <dbReference type="ARBA" id="ARBA00023136"/>
    </source>
</evidence>
<evidence type="ECO:0000256" key="4">
    <source>
        <dbReference type="ARBA" id="ARBA00022692"/>
    </source>
</evidence>
<comment type="similarity">
    <text evidence="9">Belongs to the pannexin family.</text>
</comment>
<keyword evidence="5 9" id="KW-1133">Transmembrane helix</keyword>
<keyword evidence="2 9" id="KW-0813">Transport</keyword>
<dbReference type="PANTHER" id="PTHR11893">
    <property type="entry name" value="INNEXIN"/>
    <property type="match status" value="1"/>
</dbReference>
<dbReference type="PROSITE" id="PS51013">
    <property type="entry name" value="PANNEXIN"/>
    <property type="match status" value="1"/>
</dbReference>
<keyword evidence="6 9" id="KW-0406">Ion transport</keyword>
<evidence type="ECO:0000256" key="5">
    <source>
        <dbReference type="ARBA" id="ARBA00022989"/>
    </source>
</evidence>
<comment type="subcellular location">
    <subcellularLocation>
        <location evidence="1 9">Cell membrane</location>
        <topology evidence="1 9">Multi-pass membrane protein</topology>
    </subcellularLocation>
</comment>
<evidence type="ECO:0000313" key="10">
    <source>
        <dbReference type="EMBL" id="KAK7112762.1"/>
    </source>
</evidence>
<feature type="transmembrane region" description="Helical" evidence="9">
    <location>
        <begin position="101"/>
        <end position="123"/>
    </location>
</feature>
<keyword evidence="8 9" id="KW-0407">Ion channel</keyword>
<comment type="caution">
    <text evidence="10">The sequence shown here is derived from an EMBL/GenBank/DDBJ whole genome shotgun (WGS) entry which is preliminary data.</text>
</comment>
<evidence type="ECO:0000256" key="9">
    <source>
        <dbReference type="RuleBase" id="RU010713"/>
    </source>
</evidence>
<keyword evidence="11" id="KW-1185">Reference proteome</keyword>
<accession>A0AAN9BVR1</accession>
<evidence type="ECO:0000313" key="11">
    <source>
        <dbReference type="Proteomes" id="UP001374579"/>
    </source>
</evidence>
<name>A0AAN9BVR1_9CAEN</name>
<keyword evidence="3" id="KW-1003">Cell membrane</keyword>
<dbReference type="EMBL" id="JBAMIC010000002">
    <property type="protein sequence ID" value="KAK7112762.1"/>
    <property type="molecule type" value="Genomic_DNA"/>
</dbReference>
<dbReference type="GO" id="GO:0005921">
    <property type="term" value="C:gap junction"/>
    <property type="evidence" value="ECO:0007669"/>
    <property type="project" value="UniProtKB-UniRule"/>
</dbReference>
<keyword evidence="7 9" id="KW-0472">Membrane</keyword>
<proteinExistence type="inferred from homology"/>
<protein>
    <recommendedName>
        <fullName evidence="9">Innexin</fullName>
    </recommendedName>
</protein>
<evidence type="ECO:0000256" key="8">
    <source>
        <dbReference type="ARBA" id="ARBA00023303"/>
    </source>
</evidence>
<dbReference type="GO" id="GO:0005886">
    <property type="term" value="C:plasma membrane"/>
    <property type="evidence" value="ECO:0007669"/>
    <property type="project" value="UniProtKB-SubCell"/>
</dbReference>
<dbReference type="Pfam" id="PF00876">
    <property type="entry name" value="Innexin"/>
    <property type="match status" value="1"/>
</dbReference>
<gene>
    <name evidence="9" type="primary">inx</name>
    <name evidence="10" type="ORF">V1264_012160</name>
</gene>
<dbReference type="InterPro" id="IPR000990">
    <property type="entry name" value="Innexin"/>
</dbReference>
<evidence type="ECO:0000256" key="6">
    <source>
        <dbReference type="ARBA" id="ARBA00023065"/>
    </source>
</evidence>
<comment type="function">
    <text evidence="9">Structural component of the gap junctions.</text>
</comment>
<evidence type="ECO:0000256" key="1">
    <source>
        <dbReference type="ARBA" id="ARBA00004651"/>
    </source>
</evidence>
<evidence type="ECO:0000256" key="3">
    <source>
        <dbReference type="ARBA" id="ARBA00022475"/>
    </source>
</evidence>
<dbReference type="PANTHER" id="PTHR11893:SF36">
    <property type="entry name" value="INNEXIN-5"/>
    <property type="match status" value="1"/>
</dbReference>
<dbReference type="GO" id="GO:0034220">
    <property type="term" value="P:monoatomic ion transmembrane transport"/>
    <property type="evidence" value="ECO:0007669"/>
    <property type="project" value="UniProtKB-KW"/>
</dbReference>
<dbReference type="PRINTS" id="PR01262">
    <property type="entry name" value="INNEXIN"/>
</dbReference>
<feature type="transmembrane region" description="Helical" evidence="9">
    <location>
        <begin position="204"/>
        <end position="227"/>
    </location>
</feature>
<reference evidence="10 11" key="1">
    <citation type="submission" date="2024-02" db="EMBL/GenBank/DDBJ databases">
        <title>Chromosome-scale genome assembly of the rough periwinkle Littorina saxatilis.</title>
        <authorList>
            <person name="De Jode A."/>
            <person name="Faria R."/>
            <person name="Formenti G."/>
            <person name="Sims Y."/>
            <person name="Smith T.P."/>
            <person name="Tracey A."/>
            <person name="Wood J.M.D."/>
            <person name="Zagrodzka Z.B."/>
            <person name="Johannesson K."/>
            <person name="Butlin R.K."/>
            <person name="Leder E.H."/>
        </authorList>
    </citation>
    <scope>NUCLEOTIDE SEQUENCE [LARGE SCALE GENOMIC DNA]</scope>
    <source>
        <strain evidence="10">Snail1</strain>
        <tissue evidence="10">Muscle</tissue>
    </source>
</reference>
<dbReference type="AlphaFoldDB" id="A0AAN9BVR1"/>
<keyword evidence="4 9" id="KW-0812">Transmembrane</keyword>
<evidence type="ECO:0000256" key="2">
    <source>
        <dbReference type="ARBA" id="ARBA00022448"/>
    </source>
</evidence>